<evidence type="ECO:0000259" key="6">
    <source>
        <dbReference type="Pfam" id="PF00460"/>
    </source>
</evidence>
<organism evidence="9 10">
    <name type="scientific">Anoxynatronum buryatiense</name>
    <dbReference type="NCBI Taxonomy" id="489973"/>
    <lineage>
        <taxon>Bacteria</taxon>
        <taxon>Bacillati</taxon>
        <taxon>Bacillota</taxon>
        <taxon>Clostridia</taxon>
        <taxon>Eubacteriales</taxon>
        <taxon>Clostridiaceae</taxon>
        <taxon>Anoxynatronum</taxon>
    </lineage>
</organism>
<dbReference type="PANTHER" id="PTHR30435:SF19">
    <property type="entry name" value="FLAGELLAR BASAL-BODY ROD PROTEIN FLGG"/>
    <property type="match status" value="1"/>
</dbReference>
<evidence type="ECO:0000256" key="3">
    <source>
        <dbReference type="ARBA" id="ARBA00025933"/>
    </source>
</evidence>
<comment type="subcellular location">
    <subcellularLocation>
        <location evidence="5">Bacterial flagellum basal body</location>
    </subcellularLocation>
</comment>
<evidence type="ECO:0000256" key="5">
    <source>
        <dbReference type="RuleBase" id="RU362116"/>
    </source>
</evidence>
<comment type="subunit">
    <text evidence="3">The basal body constitutes a major portion of the flagellar organelle and consists of four rings (L,P,S, and M) mounted on a central rod. The rod consists of about 26 subunits of FlgG in the distal portion, and FlgB, FlgC and FlgF are thought to build up the proximal portion of the rod with about 6 subunits each.</text>
</comment>
<proteinExistence type="inferred from homology"/>
<dbReference type="InterPro" id="IPR012834">
    <property type="entry name" value="FlgG_G_neg"/>
</dbReference>
<dbReference type="NCBIfam" id="TIGR02490">
    <property type="entry name" value="flgF"/>
    <property type="match status" value="1"/>
</dbReference>
<evidence type="ECO:0000313" key="10">
    <source>
        <dbReference type="Proteomes" id="UP001158066"/>
    </source>
</evidence>
<dbReference type="InterPro" id="IPR001444">
    <property type="entry name" value="Flag_bb_rod_N"/>
</dbReference>
<dbReference type="RefSeq" id="WP_283408893.1">
    <property type="nucleotide sequence ID" value="NZ_FXUF01000004.1"/>
</dbReference>
<keyword evidence="10" id="KW-1185">Reference proteome</keyword>
<dbReference type="PROSITE" id="PS00588">
    <property type="entry name" value="FLAGELLA_BB_ROD"/>
    <property type="match status" value="1"/>
</dbReference>
<dbReference type="Pfam" id="PF22692">
    <property type="entry name" value="LlgE_F_G_D1"/>
    <property type="match status" value="1"/>
</dbReference>
<evidence type="ECO:0000259" key="7">
    <source>
        <dbReference type="Pfam" id="PF06429"/>
    </source>
</evidence>
<keyword evidence="9" id="KW-0282">Flagellum</keyword>
<dbReference type="InterPro" id="IPR010930">
    <property type="entry name" value="Flg_bb/hook_C_dom"/>
</dbReference>
<comment type="similarity">
    <text evidence="1 5">Belongs to the flagella basal body rod proteins family.</text>
</comment>
<protein>
    <recommendedName>
        <fullName evidence="2 4">Flagellar basal-body rod protein FlgG</fullName>
    </recommendedName>
</protein>
<feature type="domain" description="Flagellar basal body rod protein N-terminal" evidence="6">
    <location>
        <begin position="6"/>
        <end position="34"/>
    </location>
</feature>
<sequence length="264" mass="29287">MRALWTAATGMKAQQLNIDLIANNLSNVNTTGYKKQQMQFKDLLYANIRRNHLAEGQGSPVHLQMGHGVMPTSTARLFLQGNLEATDNPLDMAIDGEGFFVVEGPDGQPYYTRDGAFKLSVDGEETALVTSDGYFVMSEFDDIIVIGEGLRDLSVSEMGLITAINEDGEIEEIGTLKMARFLNPQGLEAKGQNLFAQTVASGEEIPMEGDERTSRIRQRYLETSNVQVVDEMVRMITAQRAYEMNSKAIQTSDEMMGMANNLRR</sequence>
<dbReference type="InterPro" id="IPR012836">
    <property type="entry name" value="FlgF"/>
</dbReference>
<keyword evidence="5" id="KW-0975">Bacterial flagellum</keyword>
<dbReference type="InterPro" id="IPR037925">
    <property type="entry name" value="FlgE/F/G-like"/>
</dbReference>
<dbReference type="InterPro" id="IPR053967">
    <property type="entry name" value="LlgE_F_G-like_D1"/>
</dbReference>
<dbReference type="Proteomes" id="UP001158066">
    <property type="component" value="Unassembled WGS sequence"/>
</dbReference>
<dbReference type="Pfam" id="PF06429">
    <property type="entry name" value="Flg_bbr_C"/>
    <property type="match status" value="1"/>
</dbReference>
<name>A0AA46AIT2_9CLOT</name>
<keyword evidence="9" id="KW-0966">Cell projection</keyword>
<keyword evidence="9" id="KW-0969">Cilium</keyword>
<dbReference type="GO" id="GO:0009426">
    <property type="term" value="C:bacterial-type flagellum basal body, distal rod"/>
    <property type="evidence" value="ECO:0007669"/>
    <property type="project" value="UniProtKB-UniRule"/>
</dbReference>
<evidence type="ECO:0000256" key="4">
    <source>
        <dbReference type="NCBIfam" id="TIGR02488"/>
    </source>
</evidence>
<evidence type="ECO:0000256" key="2">
    <source>
        <dbReference type="ARBA" id="ARBA00017948"/>
    </source>
</evidence>
<comment type="caution">
    <text evidence="9">The sequence shown here is derived from an EMBL/GenBank/DDBJ whole genome shotgun (WGS) entry which is preliminary data.</text>
</comment>
<dbReference type="SUPFAM" id="SSF117143">
    <property type="entry name" value="Flagellar hook protein flgE"/>
    <property type="match status" value="1"/>
</dbReference>
<feature type="domain" description="Flagellar hook protein FlgE/F/G-like D1" evidence="8">
    <location>
        <begin position="93"/>
        <end position="163"/>
    </location>
</feature>
<dbReference type="Pfam" id="PF00460">
    <property type="entry name" value="Flg_bb_rod"/>
    <property type="match status" value="1"/>
</dbReference>
<dbReference type="EMBL" id="FXUF01000004">
    <property type="protein sequence ID" value="SMP52431.1"/>
    <property type="molecule type" value="Genomic_DNA"/>
</dbReference>
<dbReference type="AlphaFoldDB" id="A0AA46AIT2"/>
<accession>A0AA46AIT2</accession>
<evidence type="ECO:0000256" key="1">
    <source>
        <dbReference type="ARBA" id="ARBA00009677"/>
    </source>
</evidence>
<dbReference type="PANTHER" id="PTHR30435">
    <property type="entry name" value="FLAGELLAR PROTEIN"/>
    <property type="match status" value="1"/>
</dbReference>
<dbReference type="GO" id="GO:0071978">
    <property type="term" value="P:bacterial-type flagellum-dependent swarming motility"/>
    <property type="evidence" value="ECO:0007669"/>
    <property type="project" value="TreeGrafter"/>
</dbReference>
<dbReference type="InterPro" id="IPR019776">
    <property type="entry name" value="Flagellar_basal_body_rod_CS"/>
</dbReference>
<dbReference type="NCBIfam" id="TIGR02488">
    <property type="entry name" value="flgG_G_neg"/>
    <property type="match status" value="1"/>
</dbReference>
<gene>
    <name evidence="9" type="ORF">SAMN06296020_104231</name>
</gene>
<feature type="domain" description="Flagellar basal-body/hook protein C-terminal" evidence="7">
    <location>
        <begin position="217"/>
        <end position="262"/>
    </location>
</feature>
<dbReference type="InterPro" id="IPR020013">
    <property type="entry name" value="Flagellar_FlgE/F/G"/>
</dbReference>
<evidence type="ECO:0000313" key="9">
    <source>
        <dbReference type="EMBL" id="SMP52431.1"/>
    </source>
</evidence>
<reference evidence="9" key="1">
    <citation type="submission" date="2017-05" db="EMBL/GenBank/DDBJ databases">
        <authorList>
            <person name="Varghese N."/>
            <person name="Submissions S."/>
        </authorList>
    </citation>
    <scope>NUCLEOTIDE SEQUENCE</scope>
    <source>
        <strain evidence="9">Su22</strain>
    </source>
</reference>
<dbReference type="NCBIfam" id="TIGR03506">
    <property type="entry name" value="FlgEFG_subfam"/>
    <property type="match status" value="2"/>
</dbReference>
<evidence type="ECO:0000259" key="8">
    <source>
        <dbReference type="Pfam" id="PF22692"/>
    </source>
</evidence>